<dbReference type="Proteomes" id="UP000248817">
    <property type="component" value="Unassembled WGS sequence"/>
</dbReference>
<evidence type="ECO:0000313" key="2">
    <source>
        <dbReference type="Proteomes" id="UP000248817"/>
    </source>
</evidence>
<name>A0A2V5HSA8_9EURO</name>
<dbReference type="EMBL" id="KZ825588">
    <property type="protein sequence ID" value="PYI26691.1"/>
    <property type="molecule type" value="Genomic_DNA"/>
</dbReference>
<reference evidence="1 2" key="1">
    <citation type="submission" date="2018-02" db="EMBL/GenBank/DDBJ databases">
        <title>The genomes of Aspergillus section Nigri reveals drivers in fungal speciation.</title>
        <authorList>
            <consortium name="DOE Joint Genome Institute"/>
            <person name="Vesth T.C."/>
            <person name="Nybo J."/>
            <person name="Theobald S."/>
            <person name="Brandl J."/>
            <person name="Frisvad J.C."/>
            <person name="Nielsen K.F."/>
            <person name="Lyhne E.K."/>
            <person name="Kogle M.E."/>
            <person name="Kuo A."/>
            <person name="Riley R."/>
            <person name="Clum A."/>
            <person name="Nolan M."/>
            <person name="Lipzen A."/>
            <person name="Salamov A."/>
            <person name="Henrissat B."/>
            <person name="Wiebenga A."/>
            <person name="De vries R.P."/>
            <person name="Grigoriev I.V."/>
            <person name="Mortensen U.H."/>
            <person name="Andersen M.R."/>
            <person name="Baker S.E."/>
        </authorList>
    </citation>
    <scope>NUCLEOTIDE SEQUENCE [LARGE SCALE GENOMIC DNA]</scope>
    <source>
        <strain evidence="1 2">CBS 114.80</strain>
    </source>
</reference>
<keyword evidence="2" id="KW-1185">Reference proteome</keyword>
<protein>
    <submittedName>
        <fullName evidence="1">Uncharacterized protein</fullName>
    </submittedName>
</protein>
<sequence>MESMDHSIQLSWTLGFSSKLVISSPLQALSFAVCLVLVETIQFLLHSWNCSSLTENNRTCESPYTQDYCIKSPTILNPPPLLSHLFFCHFFHKPGVDGTLTHYGMAELFPSRFSKFESNPTLLPFPVLVPRLITRCRYPPRYDSPSKESG</sequence>
<evidence type="ECO:0000313" key="1">
    <source>
        <dbReference type="EMBL" id="PYI26691.1"/>
    </source>
</evidence>
<organism evidence="1 2">
    <name type="scientific">Aspergillus indologenus CBS 114.80</name>
    <dbReference type="NCBI Taxonomy" id="1450541"/>
    <lineage>
        <taxon>Eukaryota</taxon>
        <taxon>Fungi</taxon>
        <taxon>Dikarya</taxon>
        <taxon>Ascomycota</taxon>
        <taxon>Pezizomycotina</taxon>
        <taxon>Eurotiomycetes</taxon>
        <taxon>Eurotiomycetidae</taxon>
        <taxon>Eurotiales</taxon>
        <taxon>Aspergillaceae</taxon>
        <taxon>Aspergillus</taxon>
        <taxon>Aspergillus subgen. Circumdati</taxon>
    </lineage>
</organism>
<gene>
    <name evidence="1" type="ORF">BP00DRAFT_49866</name>
</gene>
<proteinExistence type="predicted"/>
<accession>A0A2V5HSA8</accession>
<dbReference type="AlphaFoldDB" id="A0A2V5HSA8"/>